<dbReference type="VEuPathDB" id="PlasmoDB:Pf7G8_140084600"/>
<feature type="non-terminal residue" evidence="7">
    <location>
        <position position="1"/>
    </location>
</feature>
<dbReference type="VEuPathDB" id="PlasmoDB:PfGN01_070017200"/>
<proteinExistence type="predicted"/>
<evidence type="ECO:0000313" key="7">
    <source>
        <dbReference type="EMBL" id="ABM88756.1"/>
    </source>
</evidence>
<dbReference type="VEuPathDB" id="PlasmoDB:PfNF135_100005100"/>
<dbReference type="VEuPathDB" id="PlasmoDB:PfGA01_060005100"/>
<feature type="compositionally biased region" description="Basic and acidic residues" evidence="1">
    <location>
        <begin position="1552"/>
        <end position="1568"/>
    </location>
</feature>
<dbReference type="VEuPathDB" id="PlasmoDB:Pf7G8-2_000552900"/>
<dbReference type="Pfam" id="PF05424">
    <property type="entry name" value="Duffy_binding"/>
    <property type="match status" value="2"/>
</dbReference>
<dbReference type="VEuPathDB" id="PlasmoDB:PfSD01_070036900"/>
<feature type="domain" description="Cysteine-rich interdomain region 1 gamma" evidence="5">
    <location>
        <begin position="1272"/>
        <end position="1327"/>
    </location>
</feature>
<feature type="non-terminal residue" evidence="7">
    <location>
        <position position="2051"/>
    </location>
</feature>
<evidence type="ECO:0000259" key="4">
    <source>
        <dbReference type="Pfam" id="PF15445"/>
    </source>
</evidence>
<dbReference type="Gene3D" id="1.10.1900.40">
    <property type="entry name" value="Acidic terminal segments, variant surface antigen of PfEMP1"/>
    <property type="match status" value="2"/>
</dbReference>
<protein>
    <submittedName>
        <fullName evidence="7">Erythrocyte membrane protein 1</fullName>
    </submittedName>
</protein>
<feature type="region of interest" description="Disordered" evidence="1">
    <location>
        <begin position="843"/>
        <end position="882"/>
    </location>
</feature>
<dbReference type="Gene3D" id="1.20.58.830">
    <property type="match status" value="3"/>
</dbReference>
<dbReference type="Pfam" id="PF22672">
    <property type="entry name" value="DBL_C"/>
    <property type="match status" value="2"/>
</dbReference>
<dbReference type="InterPro" id="IPR029211">
    <property type="entry name" value="PfEMP1_ATS"/>
</dbReference>
<dbReference type="VEuPathDB" id="PlasmoDB:PfML01_000015500"/>
<feature type="compositionally biased region" description="Acidic residues" evidence="1">
    <location>
        <begin position="645"/>
        <end position="679"/>
    </location>
</feature>
<dbReference type="FunFam" id="1.10.1900.40:FF:000001">
    <property type="entry name" value="Erythrocyte membrane protein 1"/>
    <property type="match status" value="1"/>
</dbReference>
<feature type="domain" description="Duffy-antigen binding" evidence="3">
    <location>
        <begin position="777"/>
        <end position="989"/>
    </location>
</feature>
<feature type="compositionally biased region" description="Gly residues" evidence="1">
    <location>
        <begin position="742"/>
        <end position="751"/>
    </location>
</feature>
<feature type="compositionally biased region" description="Acidic residues" evidence="1">
    <location>
        <begin position="1503"/>
        <end position="1515"/>
    </location>
</feature>
<dbReference type="VEuPathDB" id="PlasmoDB:PfKH01_050038400"/>
<dbReference type="Gene3D" id="1.20.58.1930">
    <property type="match status" value="1"/>
</dbReference>
<accession>A3R6S6</accession>
<dbReference type="VEuPathDB" id="PlasmoDB:PfGB4_110006600"/>
<dbReference type="Gene3D" id="1.20.1310.20">
    <property type="entry name" value="Duffy-antigen binding domain"/>
    <property type="match status" value="2"/>
</dbReference>
<dbReference type="FunFam" id="1.20.58.830:FF:000002">
    <property type="entry name" value="Erythrocyte membrane protein 1, PfEMP1"/>
    <property type="match status" value="1"/>
</dbReference>
<dbReference type="Pfam" id="PF18562">
    <property type="entry name" value="CIDR1_gamma"/>
    <property type="match status" value="1"/>
</dbReference>
<gene>
    <name evidence="7" type="primary">IT4_var24</name>
</gene>
<feature type="domain" description="Duffy-binding-like" evidence="6">
    <location>
        <begin position="184"/>
        <end position="352"/>
    </location>
</feature>
<dbReference type="VEuPathDB" id="PlasmoDB:PfKH02_080005200"/>
<dbReference type="GO" id="GO:0046789">
    <property type="term" value="F:host cell surface receptor binding"/>
    <property type="evidence" value="ECO:0007669"/>
    <property type="project" value="InterPro"/>
</dbReference>
<feature type="domain" description="Duffy-binding-like" evidence="6">
    <location>
        <begin position="1074"/>
        <end position="1227"/>
    </location>
</feature>
<dbReference type="VEuPathDB" id="PlasmoDB:PfHB3_070015800"/>
<feature type="compositionally biased region" description="Low complexity" evidence="1">
    <location>
        <begin position="1727"/>
        <end position="1743"/>
    </location>
</feature>
<feature type="region of interest" description="Disordered" evidence="1">
    <location>
        <begin position="729"/>
        <end position="781"/>
    </location>
</feature>
<dbReference type="Pfam" id="PF03011">
    <property type="entry name" value="PFEMP"/>
    <property type="match status" value="2"/>
</dbReference>
<feature type="region of interest" description="Disordered" evidence="1">
    <location>
        <begin position="1481"/>
        <end position="1588"/>
    </location>
</feature>
<name>A3R6S6_PLAFA</name>
<dbReference type="InterPro" id="IPR054595">
    <property type="entry name" value="DBL_C"/>
</dbReference>
<evidence type="ECO:0000259" key="6">
    <source>
        <dbReference type="Pfam" id="PF22672"/>
    </source>
</evidence>
<dbReference type="VEuPathDB" id="PlasmoDB:PfIT_040030600"/>
<dbReference type="InterPro" id="IPR042202">
    <property type="entry name" value="Duffy-ag-bd_sf"/>
</dbReference>
<dbReference type="FunFam" id="1.20.58.830:FF:000005">
    <property type="entry name" value="Erythrocyte membrane protein 1, PfEMP1"/>
    <property type="match status" value="1"/>
</dbReference>
<feature type="region of interest" description="Disordered" evidence="1">
    <location>
        <begin position="1720"/>
        <end position="1765"/>
    </location>
</feature>
<organism evidence="7">
    <name type="scientific">Plasmodium falciparum</name>
    <name type="common">malaria parasite P. falciparum</name>
    <dbReference type="NCBI Taxonomy" id="5833"/>
    <lineage>
        <taxon>Eukaryota</taxon>
        <taxon>Sar</taxon>
        <taxon>Alveolata</taxon>
        <taxon>Apicomplexa</taxon>
        <taxon>Aconoidasida</taxon>
        <taxon>Haemosporida</taxon>
        <taxon>Plasmodiidae</taxon>
        <taxon>Plasmodium</taxon>
        <taxon>Plasmodium (Laverania)</taxon>
    </lineage>
</organism>
<feature type="domain" description="Duffy-binding-like" evidence="2">
    <location>
        <begin position="1344"/>
        <end position="1481"/>
    </location>
</feature>
<dbReference type="InterPro" id="IPR044932">
    <property type="entry name" value="PfEMP1_ATS_sf"/>
</dbReference>
<dbReference type="VEuPathDB" id="PlasmoDB:PfKE01_110005600"/>
<feature type="domain" description="Duffy-antigen binding" evidence="3">
    <location>
        <begin position="2"/>
        <end position="180"/>
    </location>
</feature>
<dbReference type="VEuPathDB" id="PlasmoDB:PfSN01_090005500"/>
<feature type="domain" description="Duffy-binding-like" evidence="2">
    <location>
        <begin position="472"/>
        <end position="614"/>
    </location>
</feature>
<dbReference type="VEuPathDB" id="PlasmoDB:PfDd2_040018200"/>
<evidence type="ECO:0000259" key="5">
    <source>
        <dbReference type="Pfam" id="PF18562"/>
    </source>
</evidence>
<dbReference type="VEuPathDB" id="PlasmoDB:PF3D7_0900100"/>
<dbReference type="Pfam" id="PF15445">
    <property type="entry name" value="ATS"/>
    <property type="match status" value="1"/>
</dbReference>
<sequence>LHVCDKNIQQIKTENITTHNLLADVCQAAKFEGQSIRGYHPKYEVQYPGSGSSMCTMLARSFADIGDIIRGKDLFIGNNRKGEKLEAKIKEYFQKIYKQLVKKKEDAQTHYSDSTNFYQLREDWWNINRKEVWKAITCEVQGFNYFRHTCNGQNPTQNNCRCPKGDQVPTYFDYVPQFLRWFEEWAEDFCRKRKKKIENAIKNCRGDNGKELYCDLNGYDCVETVRGKEKLVEGADCKKCSVACNPFVPWMDNQQKESEKQKNKYAEEIKKANGTSNGTTTTTIRIGDKTINNLYVGDFYEKLEKQYGKVENFLGLLNKEGICQSEPKVGNQKADAADFTESKTEKTFSRTKYCRACPLCGVNGPKGNWTDIEDKECTLVEKKKYDSNNTTNIDILTADKSQKNILQKYNKFCKNGANDEKSATPTANGGGQIKNWQCYYDESKESGQNNNCILGKWEDFTGNEDVTSYNVFFYNSIIEMLNDSIEWKDKLNICINNKTGKCRKVCKNPCECYKRWIEKKKTELEKIKDHFRKQKDIGDAAQREMTLNITLNNNFLNDIKDAYPVKQQLQKIEERLKDKMQEDFIFERTKTSIDKFLQEEEQFAEKCIEKHKCQDPQPSTPAGGGVARSDSGPRDPSSPRPAEEGAGDGSDDASSEDEEEEEEEEEEDDEAKELEEEPESKEVVEQKEDTTVNVCKTVEEALNNMENLNAACDQKYSLPQRHWGWRCVTPTTSNDTTREAGKGGVEGGGSSEHGSRHRRSISAAPGESAPSSDNKGGLCIPPRRRRLYVGKLHNWASGGNDTQVSGGDTGSQSDKLREAFIESAAVETFFLWHKYKTVKQKELDEKKKQQQADGLLTTVNGGSGDDEASTPDPQTQLQKSGTIPPDFLRLMFYTLGDYRDILYSGSNDNTKSRGYSDIFSGDNVIKERESKIQEQLKKVFQNSGTTPSSTSGKTPQQTWWDENAQHIWNGMICALTYKENEEKTNDTQKIKKDDTVYKKFFGENNNKNPANPVPTGTPGTAATQKGTYQSTYKYETVELKEENETKAPASSGEKNPPKLSDFVLRPTYFRYLEEWGETFCRQRARMLEKIKLECRSDKTGKRHCSGDGHICDKTYLQHNNMFADFVCRDCHKQCRNYKKWIDIKFVEFHEQKNTYEKEHKKLKDNSKNDGDTKKFCTEIKEKKTAAEFLKELKHCKDDQNNSEEKDEEDKKNNEIKFEDIPQTFSRSTYCETCPLNGVTCNGRGGTNPCTPVNGNNWESVFNSINGNGGKSSTIEVEMIDRRGPYMKEYMEKKSDKSFKDSYLFKSVREQNWTCKYKGENMDVCKLDQFKDNIDLNQYTTFKVLLHYWLEDFLYGYYLLKTKKLIEECTKSGGNTCDEKYQKNCVCVKKWVDKKKNEWEKIKEHYNIREQQEGDTDMKSLVRKLLEQLQSLTELNKIMKPCTMLDKFKESLKCNSITSSENSKEKDIVECMLEDLDTKIKTESCPDQPSVENPAQCEGSAPLPDEEEELLEEDEQNTVGKQRPSFCPEAQAPPQEDETDGTCDPAPPVVPKVQEEKEVAKDKGDKETEQAAPAPAAPPPSVNPTLSDQPTNSISDILSSTIPFGIAIALTSIALLFLKKKTKSTIDLLRVINIPKSDYDIPTKLSPNRYIPYTSGKYRGKRYIYLEGDSGTDSGYTDHYSDITSSSESEYEELDINDIYVPGSPKYKTLIEVVLEPSGKLSGNTIPTSGKNTTASGNNTTASGKNTPSDTQNDIQNDGIPSSKITDNEWNTLKHDFISNMLQNTQNTEPNNNYRSGDIPFNTQPNTLYFNKPEEKPFITSIHDRDLYSGEEYNYNVNMVNTMDDIPINRDNNVYSGIDLINDTLSGNEHIDIYDELLKRKENELFGTNHVKQTSIHSVAKPARDDPLHNQLELFHKWLDRHRDMCEQWENHHERLAKLKEEWENETHSGNTHPSDSNKTLNTDVSIQIHMDNPKSINEFTNMDTYPNNSSMDTILEDLEKYNEPYYDVQDDIYYDVNDDNDISTVDTNAMDVPSKVQIEMDVNTKLVKEKY</sequence>
<dbReference type="InterPro" id="IPR041480">
    <property type="entry name" value="CIDR1_gamma"/>
</dbReference>
<feature type="region of interest" description="Disordered" evidence="1">
    <location>
        <begin position="1002"/>
        <end position="1024"/>
    </location>
</feature>
<dbReference type="VEuPathDB" id="PlasmoDB:PfTG01_120059600"/>
<feature type="region of interest" description="Disordered" evidence="1">
    <location>
        <begin position="611"/>
        <end position="688"/>
    </location>
</feature>
<dbReference type="InterPro" id="IPR004258">
    <property type="entry name" value="DBL"/>
</dbReference>
<feature type="compositionally biased region" description="Polar residues" evidence="1">
    <location>
        <begin position="871"/>
        <end position="881"/>
    </location>
</feature>
<dbReference type="VEuPathDB" id="PlasmoDB:PfNF54_090005300"/>
<dbReference type="FunFam" id="1.20.58.1930:FF:000001">
    <property type="entry name" value="Erythrocyte membrane protein 1, PfEMP1"/>
    <property type="match status" value="1"/>
</dbReference>
<dbReference type="VEuPathDB" id="PlasmoDB:PfNF166_050038200"/>
<dbReference type="GO" id="GO:0016020">
    <property type="term" value="C:membrane"/>
    <property type="evidence" value="ECO:0007669"/>
    <property type="project" value="InterPro"/>
</dbReference>
<dbReference type="VEuPathDB" id="PlasmoDB:PfCD01_100045500"/>
<dbReference type="EMBL" id="EF158078">
    <property type="protein sequence ID" value="ABM88756.1"/>
    <property type="molecule type" value="Genomic_DNA"/>
</dbReference>
<evidence type="ECO:0000259" key="2">
    <source>
        <dbReference type="Pfam" id="PF03011"/>
    </source>
</evidence>
<feature type="compositionally biased region" description="Low complexity" evidence="1">
    <location>
        <begin position="1008"/>
        <end position="1023"/>
    </location>
</feature>
<feature type="compositionally biased region" description="Polar residues" evidence="1">
    <location>
        <begin position="1744"/>
        <end position="1765"/>
    </location>
</feature>
<feature type="domain" description="Plasmodium falciparum erythrocyte membrane protein 1 acidic terminal segment" evidence="4">
    <location>
        <begin position="1600"/>
        <end position="2051"/>
    </location>
</feature>
<dbReference type="InterPro" id="IPR008602">
    <property type="entry name" value="Duffy-antigen-binding"/>
</dbReference>
<dbReference type="SUPFAM" id="SSF140924">
    <property type="entry name" value="Duffy binding domain-like"/>
    <property type="match status" value="4"/>
</dbReference>
<reference evidence="7" key="1">
    <citation type="journal article" date="2007" name="BMC Genomics">
        <title>Patterns of gene recombination shape var gene repertoires in Plasmodium falciparum: comparisons of geographically diverse isolates.</title>
        <authorList>
            <person name="Kraemer S.M."/>
            <person name="Kyes S.A."/>
            <person name="Aggarwal G."/>
            <person name="Springer A.L."/>
            <person name="Nelson S.O."/>
            <person name="Christodoulou Z."/>
            <person name="Smith L.M."/>
            <person name="Wang W."/>
            <person name="Levin E."/>
            <person name="Newbold C.I."/>
            <person name="Myler P.J."/>
            <person name="Smith J.D."/>
        </authorList>
    </citation>
    <scope>NUCLEOTIDE SEQUENCE</scope>
    <source>
        <strain evidence="7">IT4/25/5</strain>
    </source>
</reference>
<evidence type="ECO:0000259" key="3">
    <source>
        <dbReference type="Pfam" id="PF05424"/>
    </source>
</evidence>
<evidence type="ECO:0000256" key="1">
    <source>
        <dbReference type="SAM" id="MobiDB-lite"/>
    </source>
</evidence>